<evidence type="ECO:0000313" key="2">
    <source>
        <dbReference type="EMBL" id="KAL1219046.1"/>
    </source>
</evidence>
<evidence type="ECO:0000259" key="1">
    <source>
        <dbReference type="Pfam" id="PF13966"/>
    </source>
</evidence>
<reference evidence="2 3" key="1">
    <citation type="submission" date="2024-04" db="EMBL/GenBank/DDBJ databases">
        <title>Genome assembly C_amara_ONT_v2.</title>
        <authorList>
            <person name="Yant L."/>
            <person name="Moore C."/>
            <person name="Slenker M."/>
        </authorList>
    </citation>
    <scope>NUCLEOTIDE SEQUENCE [LARGE SCALE GENOMIC DNA]</scope>
    <source>
        <tissue evidence="2">Leaf</tissue>
    </source>
</reference>
<comment type="caution">
    <text evidence="2">The sequence shown here is derived from an EMBL/GenBank/DDBJ whole genome shotgun (WGS) entry which is preliminary data.</text>
</comment>
<protein>
    <recommendedName>
        <fullName evidence="1">Reverse transcriptase zinc-binding domain-containing protein</fullName>
    </recommendedName>
</protein>
<keyword evidence="3" id="KW-1185">Reference proteome</keyword>
<accession>A0ABD1BPJ6</accession>
<evidence type="ECO:0000313" key="3">
    <source>
        <dbReference type="Proteomes" id="UP001558713"/>
    </source>
</evidence>
<gene>
    <name evidence="2" type="ORF">V5N11_025694</name>
</gene>
<dbReference type="InterPro" id="IPR026960">
    <property type="entry name" value="RVT-Znf"/>
</dbReference>
<feature type="domain" description="Reverse transcriptase zinc-binding" evidence="1">
    <location>
        <begin position="9"/>
        <end position="77"/>
    </location>
</feature>
<dbReference type="EMBL" id="JBANAX010000191">
    <property type="protein sequence ID" value="KAL1219046.1"/>
    <property type="molecule type" value="Genomic_DNA"/>
</dbReference>
<dbReference type="Proteomes" id="UP001558713">
    <property type="component" value="Unassembled WGS sequence"/>
</dbReference>
<organism evidence="2 3">
    <name type="scientific">Cardamine amara subsp. amara</name>
    <dbReference type="NCBI Taxonomy" id="228776"/>
    <lineage>
        <taxon>Eukaryota</taxon>
        <taxon>Viridiplantae</taxon>
        <taxon>Streptophyta</taxon>
        <taxon>Embryophyta</taxon>
        <taxon>Tracheophyta</taxon>
        <taxon>Spermatophyta</taxon>
        <taxon>Magnoliopsida</taxon>
        <taxon>eudicotyledons</taxon>
        <taxon>Gunneridae</taxon>
        <taxon>Pentapetalae</taxon>
        <taxon>rosids</taxon>
        <taxon>malvids</taxon>
        <taxon>Brassicales</taxon>
        <taxon>Brassicaceae</taxon>
        <taxon>Cardamineae</taxon>
        <taxon>Cardamine</taxon>
    </lineage>
</organism>
<dbReference type="Pfam" id="PF13966">
    <property type="entry name" value="zf-RVT"/>
    <property type="match status" value="1"/>
</dbReference>
<proteinExistence type="predicted"/>
<name>A0ABD1BPJ6_CARAN</name>
<sequence>MAELRPSLNDQKDKIWDIPTVTKVKAFLWRASSEALPVVDLLKIRGMKGDSRCQICGEEGESINHVLFTCTVARQIWALSRFPSPMGGFDAFSVYSNLSYLFNMGKSRILPQQIKRLFPWILWRIWKNRNFFPFEARAFHPLETQQKIEDDAKKLSMAQIVDNERE</sequence>
<dbReference type="AlphaFoldDB" id="A0ABD1BPJ6"/>